<protein>
    <submittedName>
        <fullName evidence="2">Putative DNA-binding domain-containing protein</fullName>
    </submittedName>
</protein>
<dbReference type="Proteomes" id="UP000509597">
    <property type="component" value="Chromosome"/>
</dbReference>
<dbReference type="InterPro" id="IPR018640">
    <property type="entry name" value="DUF2063"/>
</dbReference>
<feature type="domain" description="Putative DNA-binding" evidence="1">
    <location>
        <begin position="15"/>
        <end position="113"/>
    </location>
</feature>
<evidence type="ECO:0000313" key="3">
    <source>
        <dbReference type="Proteomes" id="UP000509597"/>
    </source>
</evidence>
<dbReference type="AlphaFoldDB" id="A0A7H9BG13"/>
<dbReference type="RefSeq" id="WP_179357608.1">
    <property type="nucleotide sequence ID" value="NZ_CP058627.1"/>
</dbReference>
<gene>
    <name evidence="2" type="ORF">HQ393_04250</name>
</gene>
<evidence type="ECO:0000313" key="2">
    <source>
        <dbReference type="EMBL" id="QLG87525.1"/>
    </source>
</evidence>
<keyword evidence="3" id="KW-1185">Reference proteome</keyword>
<keyword evidence="2" id="KW-0238">DNA-binding</keyword>
<reference evidence="2 3" key="1">
    <citation type="submission" date="2020-07" db="EMBL/GenBank/DDBJ databases">
        <title>Complete genome sequence of Chitinibacter sp. 2T18.</title>
        <authorList>
            <person name="Bae J.-W."/>
            <person name="Choi J.-W."/>
        </authorList>
    </citation>
    <scope>NUCLEOTIDE SEQUENCE [LARGE SCALE GENOMIC DNA]</scope>
    <source>
        <strain evidence="2 3">2T18</strain>
    </source>
</reference>
<accession>A0A7H9BG13</accession>
<dbReference type="GO" id="GO:0003677">
    <property type="term" value="F:DNA binding"/>
    <property type="evidence" value="ECO:0007669"/>
    <property type="project" value="UniProtKB-KW"/>
</dbReference>
<dbReference type="Pfam" id="PF09836">
    <property type="entry name" value="DUF2063"/>
    <property type="match status" value="1"/>
</dbReference>
<sequence>MSAPKQAYETAQALFAQAISQAITQDITQDIAQATTQATLHSSALTQNTRGNIRFYQLNHRYNRVDALALAYPTILALLGDDFFRAMALRYVDITPAQSANLSEDGATFSDFIAQFPPAAPYPYLADCARLDWVLHCAHFAENVAALDAQALVPYLSDAEQLGAIRLTFHPSLHLVSSSWAIQSIWQMHHGADTPTDWAKAESVLVWRQAALGEATRLIKPQDTAFLQSLQAGQSLGEALNMADDDFDLTDYLQFWLQEQLITGISN</sequence>
<evidence type="ECO:0000259" key="1">
    <source>
        <dbReference type="Pfam" id="PF09836"/>
    </source>
</evidence>
<dbReference type="KEGG" id="chiz:HQ393_04250"/>
<name>A0A7H9BG13_9NEIS</name>
<proteinExistence type="predicted"/>
<dbReference type="EMBL" id="CP058627">
    <property type="protein sequence ID" value="QLG87525.1"/>
    <property type="molecule type" value="Genomic_DNA"/>
</dbReference>
<organism evidence="2 3">
    <name type="scientific">Chitinibacter bivalviorum</name>
    <dbReference type="NCBI Taxonomy" id="2739434"/>
    <lineage>
        <taxon>Bacteria</taxon>
        <taxon>Pseudomonadati</taxon>
        <taxon>Pseudomonadota</taxon>
        <taxon>Betaproteobacteria</taxon>
        <taxon>Neisseriales</taxon>
        <taxon>Chitinibacteraceae</taxon>
        <taxon>Chitinibacter</taxon>
    </lineage>
</organism>